<dbReference type="Proteomes" id="UP000824099">
    <property type="component" value="Unassembled WGS sequence"/>
</dbReference>
<comment type="similarity">
    <text evidence="2">Belongs to the UPF0053 family.</text>
</comment>
<evidence type="ECO:0000313" key="14">
    <source>
        <dbReference type="Proteomes" id="UP000824099"/>
    </source>
</evidence>
<evidence type="ECO:0000256" key="4">
    <source>
        <dbReference type="ARBA" id="ARBA00022737"/>
    </source>
</evidence>
<dbReference type="InterPro" id="IPR016169">
    <property type="entry name" value="FAD-bd_PCMH_sub2"/>
</dbReference>
<evidence type="ECO:0000259" key="12">
    <source>
        <dbReference type="PROSITE" id="PS51846"/>
    </source>
</evidence>
<keyword evidence="4" id="KW-0677">Repeat</keyword>
<feature type="transmembrane region" description="Helical" evidence="10">
    <location>
        <begin position="75"/>
        <end position="98"/>
    </location>
</feature>
<dbReference type="InterPro" id="IPR036318">
    <property type="entry name" value="FAD-bd_PCMH-like_sf"/>
</dbReference>
<dbReference type="AlphaFoldDB" id="A0A9D1MRI9"/>
<proteinExistence type="inferred from homology"/>
<evidence type="ECO:0000256" key="3">
    <source>
        <dbReference type="ARBA" id="ARBA00022692"/>
    </source>
</evidence>
<feature type="domain" description="CNNM transmembrane" evidence="12">
    <location>
        <begin position="1"/>
        <end position="179"/>
    </location>
</feature>
<organism evidence="13 14">
    <name type="scientific">Candidatus Avacidaminococcus intestinavium</name>
    <dbReference type="NCBI Taxonomy" id="2840684"/>
    <lineage>
        <taxon>Bacteria</taxon>
        <taxon>Bacillati</taxon>
        <taxon>Bacillota</taxon>
        <taxon>Negativicutes</taxon>
        <taxon>Acidaminococcales</taxon>
        <taxon>Acidaminococcaceae</taxon>
        <taxon>Acidaminococcaceae incertae sedis</taxon>
        <taxon>Candidatus Avacidaminococcus</taxon>
    </lineage>
</organism>
<evidence type="ECO:0000256" key="9">
    <source>
        <dbReference type="PROSITE-ProRule" id="PRU01193"/>
    </source>
</evidence>
<dbReference type="CDD" id="cd04590">
    <property type="entry name" value="CBS_pair_CorC_HlyC_assoc"/>
    <property type="match status" value="1"/>
</dbReference>
<dbReference type="PANTHER" id="PTHR22777:SF17">
    <property type="entry name" value="UPF0053 PROTEIN SLL0260"/>
    <property type="match status" value="1"/>
</dbReference>
<evidence type="ECO:0000256" key="7">
    <source>
        <dbReference type="ARBA" id="ARBA00023136"/>
    </source>
</evidence>
<dbReference type="EMBL" id="DVNI01000134">
    <property type="protein sequence ID" value="HIU64950.1"/>
    <property type="molecule type" value="Genomic_DNA"/>
</dbReference>
<dbReference type="InterPro" id="IPR002550">
    <property type="entry name" value="CNNM"/>
</dbReference>
<dbReference type="InterPro" id="IPR000644">
    <property type="entry name" value="CBS_dom"/>
</dbReference>
<comment type="caution">
    <text evidence="13">The sequence shown here is derived from an EMBL/GenBank/DDBJ whole genome shotgun (WGS) entry which is preliminary data.</text>
</comment>
<keyword evidence="5 9" id="KW-1133">Transmembrane helix</keyword>
<comment type="subcellular location">
    <subcellularLocation>
        <location evidence="1">Membrane</location>
        <topology evidence="1">Multi-pass membrane protein</topology>
    </subcellularLocation>
</comment>
<reference evidence="13" key="2">
    <citation type="journal article" date="2021" name="PeerJ">
        <title>Extensive microbial diversity within the chicken gut microbiome revealed by metagenomics and culture.</title>
        <authorList>
            <person name="Gilroy R."/>
            <person name="Ravi A."/>
            <person name="Getino M."/>
            <person name="Pursley I."/>
            <person name="Horton D.L."/>
            <person name="Alikhan N.F."/>
            <person name="Baker D."/>
            <person name="Gharbi K."/>
            <person name="Hall N."/>
            <person name="Watson M."/>
            <person name="Adriaenssens E.M."/>
            <person name="Foster-Nyarko E."/>
            <person name="Jarju S."/>
            <person name="Secka A."/>
            <person name="Antonio M."/>
            <person name="Oren A."/>
            <person name="Chaudhuri R.R."/>
            <person name="La Ragione R."/>
            <person name="Hildebrand F."/>
            <person name="Pallen M.J."/>
        </authorList>
    </citation>
    <scope>NUCLEOTIDE SEQUENCE</scope>
    <source>
        <strain evidence="13">CHK160-1198</strain>
    </source>
</reference>
<dbReference type="InterPro" id="IPR005170">
    <property type="entry name" value="Transptr-assoc_dom"/>
</dbReference>
<keyword evidence="3 9" id="KW-0812">Transmembrane</keyword>
<evidence type="ECO:0000256" key="2">
    <source>
        <dbReference type="ARBA" id="ARBA00006337"/>
    </source>
</evidence>
<evidence type="ECO:0000313" key="13">
    <source>
        <dbReference type="EMBL" id="HIU64950.1"/>
    </source>
</evidence>
<evidence type="ECO:0000256" key="10">
    <source>
        <dbReference type="SAM" id="Phobius"/>
    </source>
</evidence>
<dbReference type="Pfam" id="PF01595">
    <property type="entry name" value="CNNM"/>
    <property type="match status" value="1"/>
</dbReference>
<evidence type="ECO:0000256" key="6">
    <source>
        <dbReference type="ARBA" id="ARBA00023122"/>
    </source>
</evidence>
<protein>
    <submittedName>
        <fullName evidence="13">HlyC/CorC family transporter</fullName>
    </submittedName>
</protein>
<sequence>MTEIAIVSSRKPRLEKLAANGNSGAKVALELANEPTILLSTVQIGISLIGVVTGAYGGITIAQALVVYLKPLPIIGPYAVTFSMTLVVTSITYTSLIIGELVPKRLALNNPEPIAILIARPMKFLSKLFLPIVKLLGASTEFVLKLLGVQKPLNDGVTEDEIKIMLAEGTLTGMFEETEKDIVDRVFRLGDMRVAALMTPRTQIDWLDLDRDDDYLWSVIKKSPHTKLPVARDSLDEILGIVYVKDLLANRDNGNLPIEANIEQPLFVPRSLRAFKLLKQFQQSGTHVAFVMDEFGGTMGLVTLHDILENLVGELPEEDDDEKSIVERDNCSWLIDGLLPIEEFKDFFALDEMPGEDKDHYQTIGGFITSYLGYMPKTGETFIWSHLQFEVVDMDRMRIDKLLVTKLICDLQKEE</sequence>
<dbReference type="Pfam" id="PF00571">
    <property type="entry name" value="CBS"/>
    <property type="match status" value="1"/>
</dbReference>
<keyword evidence="6 8" id="KW-0129">CBS domain</keyword>
<name>A0A9D1MRI9_9FIRM</name>
<dbReference type="PROSITE" id="PS51371">
    <property type="entry name" value="CBS"/>
    <property type="match status" value="1"/>
</dbReference>
<dbReference type="Gene3D" id="3.10.580.10">
    <property type="entry name" value="CBS-domain"/>
    <property type="match status" value="1"/>
</dbReference>
<dbReference type="FunFam" id="3.10.580.10:FF:000002">
    <property type="entry name" value="Magnesium/cobalt efflux protein CorC"/>
    <property type="match status" value="1"/>
</dbReference>
<feature type="domain" description="CBS" evidence="11">
    <location>
        <begin position="261"/>
        <end position="317"/>
    </location>
</feature>
<evidence type="ECO:0000259" key="11">
    <source>
        <dbReference type="PROSITE" id="PS51371"/>
    </source>
</evidence>
<dbReference type="InterPro" id="IPR046342">
    <property type="entry name" value="CBS_dom_sf"/>
</dbReference>
<dbReference type="SUPFAM" id="SSF54631">
    <property type="entry name" value="CBS-domain pair"/>
    <property type="match status" value="1"/>
</dbReference>
<feature type="transmembrane region" description="Helical" evidence="10">
    <location>
        <begin position="46"/>
        <end position="69"/>
    </location>
</feature>
<gene>
    <name evidence="13" type="ORF">IAB06_07960</name>
</gene>
<reference evidence="13" key="1">
    <citation type="submission" date="2020-10" db="EMBL/GenBank/DDBJ databases">
        <authorList>
            <person name="Gilroy R."/>
        </authorList>
    </citation>
    <scope>NUCLEOTIDE SEQUENCE</scope>
    <source>
        <strain evidence="13">CHK160-1198</strain>
    </source>
</reference>
<dbReference type="GO" id="GO:0050660">
    <property type="term" value="F:flavin adenine dinucleotide binding"/>
    <property type="evidence" value="ECO:0007669"/>
    <property type="project" value="InterPro"/>
</dbReference>
<dbReference type="Pfam" id="PF03471">
    <property type="entry name" value="CorC_HlyC"/>
    <property type="match status" value="1"/>
</dbReference>
<dbReference type="SMART" id="SM01091">
    <property type="entry name" value="CorC_HlyC"/>
    <property type="match status" value="1"/>
</dbReference>
<dbReference type="InterPro" id="IPR044751">
    <property type="entry name" value="Ion_transp-like_CBS"/>
</dbReference>
<evidence type="ECO:0000256" key="8">
    <source>
        <dbReference type="PROSITE-ProRule" id="PRU00703"/>
    </source>
</evidence>
<dbReference type="PANTHER" id="PTHR22777">
    <property type="entry name" value="HEMOLYSIN-RELATED"/>
    <property type="match status" value="1"/>
</dbReference>
<accession>A0A9D1MRI9</accession>
<dbReference type="GO" id="GO:0005886">
    <property type="term" value="C:plasma membrane"/>
    <property type="evidence" value="ECO:0007669"/>
    <property type="project" value="TreeGrafter"/>
</dbReference>
<dbReference type="Gene3D" id="3.30.465.10">
    <property type="match status" value="1"/>
</dbReference>
<keyword evidence="7 9" id="KW-0472">Membrane</keyword>
<evidence type="ECO:0000256" key="1">
    <source>
        <dbReference type="ARBA" id="ARBA00004141"/>
    </source>
</evidence>
<dbReference type="SUPFAM" id="SSF56176">
    <property type="entry name" value="FAD-binding/transporter-associated domain-like"/>
    <property type="match status" value="1"/>
</dbReference>
<evidence type="ECO:0000256" key="5">
    <source>
        <dbReference type="ARBA" id="ARBA00022989"/>
    </source>
</evidence>
<dbReference type="PROSITE" id="PS51846">
    <property type="entry name" value="CNNM"/>
    <property type="match status" value="1"/>
</dbReference>